<dbReference type="InterPro" id="IPR000477">
    <property type="entry name" value="RT_dom"/>
</dbReference>
<proteinExistence type="predicted"/>
<feature type="non-terminal residue" evidence="2">
    <location>
        <position position="413"/>
    </location>
</feature>
<feature type="non-terminal residue" evidence="2">
    <location>
        <position position="1"/>
    </location>
</feature>
<dbReference type="PANTHER" id="PTHR47027">
    <property type="entry name" value="REVERSE TRANSCRIPTASE DOMAIN-CONTAINING PROTEIN"/>
    <property type="match status" value="1"/>
</dbReference>
<feature type="domain" description="Reverse transcriptase" evidence="1">
    <location>
        <begin position="1"/>
        <end position="92"/>
    </location>
</feature>
<reference evidence="3" key="1">
    <citation type="journal article" date="2012" name="Science">
        <title>The Paleozoic origin of enzymatic lignin decomposition reconstructed from 31 fungal genomes.</title>
        <authorList>
            <person name="Floudas D."/>
            <person name="Binder M."/>
            <person name="Riley R."/>
            <person name="Barry K."/>
            <person name="Blanchette R.A."/>
            <person name="Henrissat B."/>
            <person name="Martinez A.T."/>
            <person name="Otillar R."/>
            <person name="Spatafora J.W."/>
            <person name="Yadav J.S."/>
            <person name="Aerts A."/>
            <person name="Benoit I."/>
            <person name="Boyd A."/>
            <person name="Carlson A."/>
            <person name="Copeland A."/>
            <person name="Coutinho P.M."/>
            <person name="de Vries R.P."/>
            <person name="Ferreira P."/>
            <person name="Findley K."/>
            <person name="Foster B."/>
            <person name="Gaskell J."/>
            <person name="Glotzer D."/>
            <person name="Gorecki P."/>
            <person name="Heitman J."/>
            <person name="Hesse C."/>
            <person name="Hori C."/>
            <person name="Igarashi K."/>
            <person name="Jurgens J.A."/>
            <person name="Kallen N."/>
            <person name="Kersten P."/>
            <person name="Kohler A."/>
            <person name="Kuees U."/>
            <person name="Kumar T.K.A."/>
            <person name="Kuo A."/>
            <person name="LaButti K."/>
            <person name="Larrondo L.F."/>
            <person name="Lindquist E."/>
            <person name="Ling A."/>
            <person name="Lombard V."/>
            <person name="Lucas S."/>
            <person name="Lundell T."/>
            <person name="Martin R."/>
            <person name="McLaughlin D.J."/>
            <person name="Morgenstern I."/>
            <person name="Morin E."/>
            <person name="Murat C."/>
            <person name="Nagy L.G."/>
            <person name="Nolan M."/>
            <person name="Ohm R.A."/>
            <person name="Patyshakuliyeva A."/>
            <person name="Rokas A."/>
            <person name="Ruiz-Duenas F.J."/>
            <person name="Sabat G."/>
            <person name="Salamov A."/>
            <person name="Samejima M."/>
            <person name="Schmutz J."/>
            <person name="Slot J.C."/>
            <person name="St John F."/>
            <person name="Stenlid J."/>
            <person name="Sun H."/>
            <person name="Sun S."/>
            <person name="Syed K."/>
            <person name="Tsang A."/>
            <person name="Wiebenga A."/>
            <person name="Young D."/>
            <person name="Pisabarro A."/>
            <person name="Eastwood D.C."/>
            <person name="Martin F."/>
            <person name="Cullen D."/>
            <person name="Grigoriev I.V."/>
            <person name="Hibbett D.S."/>
        </authorList>
    </citation>
    <scope>NUCLEOTIDE SEQUENCE [LARGE SCALE GENOMIC DNA]</scope>
    <source>
        <strain evidence="3">TFB10046</strain>
    </source>
</reference>
<dbReference type="PANTHER" id="PTHR47027:SF20">
    <property type="entry name" value="REVERSE TRANSCRIPTASE-LIKE PROTEIN WITH RNA-DIRECTED DNA POLYMERASE DOMAIN"/>
    <property type="match status" value="1"/>
</dbReference>
<organism evidence="2 3">
    <name type="scientific">Auricularia subglabra (strain TFB-10046 / SS5)</name>
    <name type="common">White-rot fungus</name>
    <name type="synonym">Auricularia delicata (strain TFB10046)</name>
    <dbReference type="NCBI Taxonomy" id="717982"/>
    <lineage>
        <taxon>Eukaryota</taxon>
        <taxon>Fungi</taxon>
        <taxon>Dikarya</taxon>
        <taxon>Basidiomycota</taxon>
        <taxon>Agaricomycotina</taxon>
        <taxon>Agaricomycetes</taxon>
        <taxon>Auriculariales</taxon>
        <taxon>Auriculariaceae</taxon>
        <taxon>Auricularia</taxon>
    </lineage>
</organism>
<dbReference type="KEGG" id="adl:AURDEDRAFT_24529"/>
<name>J0LFV2_AURST</name>
<accession>J0LFV2</accession>
<evidence type="ECO:0000313" key="3">
    <source>
        <dbReference type="Proteomes" id="UP000006514"/>
    </source>
</evidence>
<keyword evidence="3" id="KW-1185">Reference proteome</keyword>
<evidence type="ECO:0000259" key="1">
    <source>
        <dbReference type="PROSITE" id="PS50878"/>
    </source>
</evidence>
<dbReference type="Proteomes" id="UP000006514">
    <property type="component" value="Unassembled WGS sequence"/>
</dbReference>
<dbReference type="InParanoid" id="J0LFV2"/>
<dbReference type="OMA" id="RILYMAR"/>
<dbReference type="AlphaFoldDB" id="J0LFV2"/>
<dbReference type="PROSITE" id="PS50878">
    <property type="entry name" value="RT_POL"/>
    <property type="match status" value="1"/>
</dbReference>
<sequence length="413" mass="47351">LPADIDDLDLNGTLISHLEHADDLLLISLSPQGLQKKMNAFYHWCRENFMVINALKSSVCIHGPRPHVTPQFRFAEEIVEIHAQYSYLGITIRSDTRNMFAEHYKIKARKSSAAAHAVLHIDAMVENLPPRAGRILYMARVDPILTYGCEIMPDIDPALARLLAEVQTMYLRRLLRVHDRSVLAPLYTETNVDPLSFRRIDFALRFLKYALDRPPETYIRAAVRECIALTSAGHQGWLMDLQLVILQLRGSGRLPQLADLSAETTQIDTNKKLYLLRNRKGPVLALRRYLLLENAQHRKAMTRILLSCHALAVERLRWPQRYRARVDFDDRLCRFCLTSVETPEHILLKCGANAQITELRMAFLTELRASSEIPALTPSSEAIPYLRRILSLEDAFDITAKWMFQTMELVDTV</sequence>
<protein>
    <recommendedName>
        <fullName evidence="1">Reverse transcriptase domain-containing protein</fullName>
    </recommendedName>
</protein>
<evidence type="ECO:0000313" key="2">
    <source>
        <dbReference type="EMBL" id="EJD36320.1"/>
    </source>
</evidence>
<dbReference type="OrthoDB" id="3240817at2759"/>
<dbReference type="EMBL" id="JH687865">
    <property type="protein sequence ID" value="EJD36320.1"/>
    <property type="molecule type" value="Genomic_DNA"/>
</dbReference>
<gene>
    <name evidence="2" type="ORF">AURDEDRAFT_24529</name>
</gene>
<dbReference type="eggNOG" id="ENOG502SDME">
    <property type="taxonomic scope" value="Eukaryota"/>
</dbReference>